<keyword evidence="1" id="KW-1133">Transmembrane helix</keyword>
<feature type="transmembrane region" description="Helical" evidence="1">
    <location>
        <begin position="18"/>
        <end position="35"/>
    </location>
</feature>
<proteinExistence type="predicted"/>
<sequence length="122" mass="14388">MKNAATVPPWRLNFRAEFYFLSLPFAFLFVVLQTGKSIAVVKSLQIRAEPTRAEYLVTGEEMQWGFMLSDGKCDKNCGRSDMMRICNQIFFSVLRSDFCALYCLFRDFYFYYTPSVFMWNKN</sequence>
<name>A0AAV4PHH1_9ARAC</name>
<keyword evidence="3" id="KW-1185">Reference proteome</keyword>
<dbReference type="EMBL" id="BPLQ01002943">
    <property type="protein sequence ID" value="GIX96565.1"/>
    <property type="molecule type" value="Genomic_DNA"/>
</dbReference>
<organism evidence="2 3">
    <name type="scientific">Caerostris darwini</name>
    <dbReference type="NCBI Taxonomy" id="1538125"/>
    <lineage>
        <taxon>Eukaryota</taxon>
        <taxon>Metazoa</taxon>
        <taxon>Ecdysozoa</taxon>
        <taxon>Arthropoda</taxon>
        <taxon>Chelicerata</taxon>
        <taxon>Arachnida</taxon>
        <taxon>Araneae</taxon>
        <taxon>Araneomorphae</taxon>
        <taxon>Entelegynae</taxon>
        <taxon>Araneoidea</taxon>
        <taxon>Araneidae</taxon>
        <taxon>Caerostris</taxon>
    </lineage>
</organism>
<comment type="caution">
    <text evidence="2">The sequence shown here is derived from an EMBL/GenBank/DDBJ whole genome shotgun (WGS) entry which is preliminary data.</text>
</comment>
<accession>A0AAV4PHH1</accession>
<gene>
    <name evidence="2" type="ORF">CDAR_582991</name>
</gene>
<dbReference type="Proteomes" id="UP001054837">
    <property type="component" value="Unassembled WGS sequence"/>
</dbReference>
<evidence type="ECO:0000313" key="2">
    <source>
        <dbReference type="EMBL" id="GIX96565.1"/>
    </source>
</evidence>
<reference evidence="2 3" key="1">
    <citation type="submission" date="2021-06" db="EMBL/GenBank/DDBJ databases">
        <title>Caerostris darwini draft genome.</title>
        <authorList>
            <person name="Kono N."/>
            <person name="Arakawa K."/>
        </authorList>
    </citation>
    <scope>NUCLEOTIDE SEQUENCE [LARGE SCALE GENOMIC DNA]</scope>
</reference>
<evidence type="ECO:0000256" key="1">
    <source>
        <dbReference type="SAM" id="Phobius"/>
    </source>
</evidence>
<evidence type="ECO:0000313" key="3">
    <source>
        <dbReference type="Proteomes" id="UP001054837"/>
    </source>
</evidence>
<dbReference type="AlphaFoldDB" id="A0AAV4PHH1"/>
<keyword evidence="1" id="KW-0472">Membrane</keyword>
<keyword evidence="1" id="KW-0812">Transmembrane</keyword>
<protein>
    <submittedName>
        <fullName evidence="2">Uncharacterized protein</fullName>
    </submittedName>
</protein>